<evidence type="ECO:0000313" key="2">
    <source>
        <dbReference type="Proteomes" id="UP000240883"/>
    </source>
</evidence>
<dbReference type="Proteomes" id="UP000240883">
    <property type="component" value="Unassembled WGS sequence"/>
</dbReference>
<protein>
    <submittedName>
        <fullName evidence="1">Oxidoreductase</fullName>
    </submittedName>
</protein>
<dbReference type="InterPro" id="IPR036291">
    <property type="entry name" value="NAD(P)-bd_dom_sf"/>
</dbReference>
<name>A0A2T2NB34_CORCC</name>
<keyword evidence="2" id="KW-1185">Reference proteome</keyword>
<dbReference type="GO" id="GO:0016616">
    <property type="term" value="F:oxidoreductase activity, acting on the CH-OH group of donors, NAD or NADP as acceptor"/>
    <property type="evidence" value="ECO:0007669"/>
    <property type="project" value="TreeGrafter"/>
</dbReference>
<organism evidence="1 2">
    <name type="scientific">Corynespora cassiicola Philippines</name>
    <dbReference type="NCBI Taxonomy" id="1448308"/>
    <lineage>
        <taxon>Eukaryota</taxon>
        <taxon>Fungi</taxon>
        <taxon>Dikarya</taxon>
        <taxon>Ascomycota</taxon>
        <taxon>Pezizomycotina</taxon>
        <taxon>Dothideomycetes</taxon>
        <taxon>Pleosporomycetidae</taxon>
        <taxon>Pleosporales</taxon>
        <taxon>Corynesporascaceae</taxon>
        <taxon>Corynespora</taxon>
    </lineage>
</organism>
<dbReference type="Pfam" id="PF00106">
    <property type="entry name" value="adh_short"/>
    <property type="match status" value="1"/>
</dbReference>
<dbReference type="AlphaFoldDB" id="A0A2T2NB34"/>
<dbReference type="OrthoDB" id="5296at2759"/>
<gene>
    <name evidence="1" type="ORF">BS50DRAFT_125120</name>
</gene>
<dbReference type="PANTHER" id="PTHR45458">
    <property type="entry name" value="SHORT-CHAIN DEHYDROGENASE/REDUCTASE SDR"/>
    <property type="match status" value="1"/>
</dbReference>
<dbReference type="PRINTS" id="PR00081">
    <property type="entry name" value="GDHRDH"/>
</dbReference>
<dbReference type="EMBL" id="KZ678141">
    <property type="protein sequence ID" value="PSN62634.1"/>
    <property type="molecule type" value="Genomic_DNA"/>
</dbReference>
<dbReference type="Gene3D" id="3.40.50.720">
    <property type="entry name" value="NAD(P)-binding Rossmann-like Domain"/>
    <property type="match status" value="1"/>
</dbReference>
<evidence type="ECO:0000313" key="1">
    <source>
        <dbReference type="EMBL" id="PSN62634.1"/>
    </source>
</evidence>
<dbReference type="InterPro" id="IPR002347">
    <property type="entry name" value="SDR_fam"/>
</dbReference>
<sequence length="253" mass="27479">MKDRSILIVGGNRGLGLELANQYADAGKIVYATARHIPPLAGSKIHWISNFDITKEDAGNKIFVKYLDSQIDLLIVCAGYFAKETLEGLDYDKEVAMYKTNAIGPTFLISHLLRVKLLGSGSRIVLVSGESGSIQLRHPEFGGGNYGGHGSKAALNMCGKLLANEFEKSHKGISVAMVHTGYLRKQNPDGTWETGGNNALNPAEAATKLKEWITTSFDHTKNGEFWSIRGPDGIRTASLVLGDNLPTPLQLPW</sequence>
<accession>A0A2T2NB34</accession>
<reference evidence="1 2" key="1">
    <citation type="journal article" date="2018" name="Front. Microbiol.">
        <title>Genome-Wide Analysis of Corynespora cassiicola Leaf Fall Disease Putative Effectors.</title>
        <authorList>
            <person name="Lopez D."/>
            <person name="Ribeiro S."/>
            <person name="Label P."/>
            <person name="Fumanal B."/>
            <person name="Venisse J.S."/>
            <person name="Kohler A."/>
            <person name="de Oliveira R.R."/>
            <person name="Labutti K."/>
            <person name="Lipzen A."/>
            <person name="Lail K."/>
            <person name="Bauer D."/>
            <person name="Ohm R.A."/>
            <person name="Barry K.W."/>
            <person name="Spatafora J."/>
            <person name="Grigoriev I.V."/>
            <person name="Martin F.M."/>
            <person name="Pujade-Renaud V."/>
        </authorList>
    </citation>
    <scope>NUCLEOTIDE SEQUENCE [LARGE SCALE GENOMIC DNA]</scope>
    <source>
        <strain evidence="1 2">Philippines</strain>
    </source>
</reference>
<dbReference type="PANTHER" id="PTHR45458:SF2">
    <property type="entry name" value="OXIDOREDUCTASE, SHORT CHAIN DEHYDROGENASE_REDUCTASE FAMILY SUPERFAMILY (AFU_ORTHOLOGUE AFUA_3G13450)"/>
    <property type="match status" value="1"/>
</dbReference>
<dbReference type="SUPFAM" id="SSF51735">
    <property type="entry name" value="NAD(P)-binding Rossmann-fold domains"/>
    <property type="match status" value="1"/>
</dbReference>
<proteinExistence type="predicted"/>
<dbReference type="InterPro" id="IPR052184">
    <property type="entry name" value="SDR_enzymes"/>
</dbReference>